<dbReference type="SMART" id="SM00233">
    <property type="entry name" value="PH"/>
    <property type="match status" value="2"/>
</dbReference>
<keyword evidence="1" id="KW-0677">Repeat</keyword>
<dbReference type="InterPro" id="IPR035963">
    <property type="entry name" value="FERM_2"/>
</dbReference>
<feature type="domain" description="PH" evidence="5">
    <location>
        <begin position="751"/>
        <end position="856"/>
    </location>
</feature>
<keyword evidence="8" id="KW-1185">Reference proteome</keyword>
<dbReference type="PANTHER" id="PTHR22903:SF8">
    <property type="entry name" value="MAX-1A"/>
    <property type="match status" value="1"/>
</dbReference>
<dbReference type="CDD" id="cd17094">
    <property type="entry name" value="FERM_F1_Max1_like"/>
    <property type="match status" value="1"/>
</dbReference>
<dbReference type="GeneID" id="106463828"/>
<evidence type="ECO:0000259" key="7">
    <source>
        <dbReference type="PROSITE" id="PS51016"/>
    </source>
</evidence>
<dbReference type="Gene3D" id="3.10.20.90">
    <property type="entry name" value="Phosphatidylinositol 3-kinase Catalytic Subunit, Chain A, domain 1"/>
    <property type="match status" value="1"/>
</dbReference>
<dbReference type="Gene3D" id="1.20.80.10">
    <property type="match status" value="1"/>
</dbReference>
<dbReference type="PANTHER" id="PTHR22903">
    <property type="entry name" value="PLEKHH PROTEIN"/>
    <property type="match status" value="1"/>
</dbReference>
<dbReference type="Pfam" id="PF00784">
    <property type="entry name" value="MyTH4"/>
    <property type="match status" value="1"/>
</dbReference>
<protein>
    <submittedName>
        <fullName evidence="9 10">Pleckstrin homology domain-containing family H member 1-like isoform X1</fullName>
    </submittedName>
</protein>
<dbReference type="Proteomes" id="UP000694941">
    <property type="component" value="Unplaced"/>
</dbReference>
<gene>
    <name evidence="9 10 11" type="primary">LOC106463828</name>
</gene>
<dbReference type="Gene3D" id="1.25.40.530">
    <property type="entry name" value="MyTH4 domain"/>
    <property type="match status" value="1"/>
</dbReference>
<dbReference type="Pfam" id="PF00169">
    <property type="entry name" value="PH"/>
    <property type="match status" value="2"/>
</dbReference>
<dbReference type="Gene3D" id="2.30.29.30">
    <property type="entry name" value="Pleckstrin-homology domain (PH domain)/Phosphotyrosine-binding domain (PTB)"/>
    <property type="match status" value="3"/>
</dbReference>
<feature type="compositionally biased region" description="Polar residues" evidence="4">
    <location>
        <begin position="382"/>
        <end position="391"/>
    </location>
</feature>
<dbReference type="Pfam" id="PF21989">
    <property type="entry name" value="RA_2"/>
    <property type="match status" value="1"/>
</dbReference>
<feature type="domain" description="PH" evidence="5">
    <location>
        <begin position="642"/>
        <end position="736"/>
    </location>
</feature>
<dbReference type="InterPro" id="IPR014352">
    <property type="entry name" value="FERM/acyl-CoA-bd_prot_sf"/>
</dbReference>
<feature type="compositionally biased region" description="Polar residues" evidence="4">
    <location>
        <begin position="609"/>
        <end position="620"/>
    </location>
</feature>
<dbReference type="RefSeq" id="XP_022247154.1">
    <property type="nucleotide sequence ID" value="XM_022391446.1"/>
</dbReference>
<sequence>MSESEAPPVSGPPPPAPYDHLTASYSMFSSLPSFEASSEDDIDSSLFGCNSNNSATMWQNNSEINWQERCFELEMSLERFREQATKIRELLRNKLVELETRLEEAERRASAAEEKAKLMEELTTISNCQKQDDAASNQFNSLYDEKDKIISALRQELEKQKNLRTQEAQKVEAKASILKTWVTNKLKEREEQNRLLWEENQRCNRKLELLKNHLYEIQQHHTQDLNTFNHDMVLPEDMETDREVLNTAGEPLERRLDVLSWIIEHDGEKQEVGTLPLEDALPNFAMYAKVDHSKKKSNITNLTFSQYNIVENPQYFTPTDELDQVIARMCDVEVDQDARIQPSISVCTKEPGHAQKLQSEQKIKPIPLPRQKIGPLNKEEGSPTSPLNWSTNTPGIHDLALTIPETPNNTNKLFNEKSCGVEGDRRKRVSADNELHDYAEIYTPSNELPYLATGDAVEEGDPPSPPKHQVPPWESRIYEIAVNGINTFKDECASKGLPINTIKMCSNGAFTDISIPVYATVKGRPSQIRSVPFTGESSDSSDNEEVRASSQTVPLDSLYGYRCLQRVGKSSSTLSPTPVRHATPISVVPRKYTATGLEELVPSDYTIPPETTSTDWTSNDAGEAQNVRTSGSSGSPKKEKKSLEKSGYLTKLGGKFKTWQRRWFVLKNGALSYYKTQNDVHRKPQGQIILNEICKVDRAEGAATFEVSTGKKTYYLTADSVSTMEEWITILQKVLRRSASNLMLRKEEMLFPNIEGWLTKVAQGDSRHCWCVLNNQVLSFFKTPKDTSPSGQINLTDARVQAVYPSDSDKEGLAGVMVKSQFTVGIFFEHQGPTYLLMSTKQEMDEWLFHLTAVSSEKRVEGTSYEQLVARLMDVEGEQNNVIWRHPLLLYSKENLSQPLTTLPTEQLQTEAGKLFKSIQLFTSVPLDASGIDYHVALAQNTLQQCLIIPELQREFLCQLIKQTSQCKKGTQLTRSSLLCNGTSQDKVVIPGSEQIVLEGGAIDPPPYVFIQAWQLLALAVSLFVPLGSTLWLLRTHFKRNSDPSCESGKYAIFCQRALERTLENGGREYCPSRMEVLSILVKNPFHHSHPHSIPVHFLNGAYQVIGFDGSTTVEEFVQTVNAQIGIRELGLSRFSLYSDDPIDPEVEHYLQNSLKICDVITKWEQALREKHLGKFETTKAVRLTYKNRICLRQCLKGENEKEKLLTAFQIHEDIMQGRFPANSELIMELAALLAQVDYGDYGGEHIRGNGVSTRDPDVQLQQVVERFVPVRYRETRNLKDFQEKIREKWRNKTGRSMFDCVRIYLNSVRKWSFSGSKLFSAKLKIGEPKAVWLAVGEDGVAVLDFTSMKLKLRYPYSVVTTFGGCREDFMLVTSNFGTDSFSETSTTERFLFSMPKPKILEITLLMADYMKVIPLTPSPVPPHALTGKIQAAISGTISPTPHVISWTC</sequence>
<dbReference type="CDD" id="cd13282">
    <property type="entry name" value="PH1_PLEKHH1_PLEKHH2"/>
    <property type="match status" value="1"/>
</dbReference>
<dbReference type="CDD" id="cd14473">
    <property type="entry name" value="FERM_B-lobe"/>
    <property type="match status" value="1"/>
</dbReference>
<feature type="region of interest" description="Disordered" evidence="4">
    <location>
        <begin position="603"/>
        <end position="644"/>
    </location>
</feature>
<evidence type="ECO:0000256" key="2">
    <source>
        <dbReference type="ARBA" id="ARBA00023054"/>
    </source>
</evidence>
<dbReference type="PROSITE" id="PS50057">
    <property type="entry name" value="FERM_3"/>
    <property type="match status" value="1"/>
</dbReference>
<evidence type="ECO:0000313" key="8">
    <source>
        <dbReference type="Proteomes" id="UP000694941"/>
    </source>
</evidence>
<reference evidence="9 10" key="1">
    <citation type="submission" date="2025-05" db="UniProtKB">
        <authorList>
            <consortium name="RefSeq"/>
        </authorList>
    </citation>
    <scope>IDENTIFICATION</scope>
    <source>
        <tissue evidence="9 10">Muscle</tissue>
    </source>
</reference>
<feature type="region of interest" description="Disordered" evidence="4">
    <location>
        <begin position="528"/>
        <end position="551"/>
    </location>
</feature>
<dbReference type="PROSITE" id="PS51016">
    <property type="entry name" value="MYTH4"/>
    <property type="match status" value="1"/>
</dbReference>
<dbReference type="InterPro" id="IPR019748">
    <property type="entry name" value="FERM_central"/>
</dbReference>
<dbReference type="InterPro" id="IPR000299">
    <property type="entry name" value="FERM_domain"/>
</dbReference>
<evidence type="ECO:0000313" key="11">
    <source>
        <dbReference type="RefSeq" id="XP_022247154.1"/>
    </source>
</evidence>
<feature type="region of interest" description="Disordered" evidence="4">
    <location>
        <begin position="368"/>
        <end position="391"/>
    </location>
</feature>
<keyword evidence="2 3" id="KW-0175">Coiled coil</keyword>
<feature type="domain" description="MyTH4" evidence="7">
    <location>
        <begin position="891"/>
        <end position="1081"/>
    </location>
</feature>
<evidence type="ECO:0000259" key="6">
    <source>
        <dbReference type="PROSITE" id="PS50057"/>
    </source>
</evidence>
<dbReference type="PROSITE" id="PS50003">
    <property type="entry name" value="PH_DOMAIN"/>
    <property type="match status" value="2"/>
</dbReference>
<evidence type="ECO:0000256" key="1">
    <source>
        <dbReference type="ARBA" id="ARBA00022737"/>
    </source>
</evidence>
<evidence type="ECO:0000256" key="4">
    <source>
        <dbReference type="SAM" id="MobiDB-lite"/>
    </source>
</evidence>
<dbReference type="SMART" id="SM00139">
    <property type="entry name" value="MyTH4"/>
    <property type="match status" value="1"/>
</dbReference>
<dbReference type="RefSeq" id="XP_013779358.1">
    <property type="nucleotide sequence ID" value="XM_013923904.2"/>
</dbReference>
<evidence type="ECO:0000313" key="10">
    <source>
        <dbReference type="RefSeq" id="XP_013779358.1"/>
    </source>
</evidence>
<organism evidence="8 10">
    <name type="scientific">Limulus polyphemus</name>
    <name type="common">Atlantic horseshoe crab</name>
    <dbReference type="NCBI Taxonomy" id="6850"/>
    <lineage>
        <taxon>Eukaryota</taxon>
        <taxon>Metazoa</taxon>
        <taxon>Ecdysozoa</taxon>
        <taxon>Arthropoda</taxon>
        <taxon>Chelicerata</taxon>
        <taxon>Merostomata</taxon>
        <taxon>Xiphosura</taxon>
        <taxon>Limulidae</taxon>
        <taxon>Limulus</taxon>
    </lineage>
</organism>
<dbReference type="SMART" id="SM00295">
    <property type="entry name" value="B41"/>
    <property type="match status" value="1"/>
</dbReference>
<dbReference type="InterPro" id="IPR019749">
    <property type="entry name" value="Band_41_domain"/>
</dbReference>
<dbReference type="SUPFAM" id="SSF50729">
    <property type="entry name" value="PH domain-like"/>
    <property type="match status" value="2"/>
</dbReference>
<feature type="domain" description="FERM" evidence="6">
    <location>
        <begin position="1092"/>
        <end position="1418"/>
    </location>
</feature>
<evidence type="ECO:0000256" key="3">
    <source>
        <dbReference type="SAM" id="Coils"/>
    </source>
</evidence>
<dbReference type="InterPro" id="IPR000857">
    <property type="entry name" value="MyTH4_dom"/>
</dbReference>
<name>A0ABM1BCR2_LIMPO</name>
<dbReference type="InterPro" id="IPR011993">
    <property type="entry name" value="PH-like_dom_sf"/>
</dbReference>
<dbReference type="InterPro" id="IPR038185">
    <property type="entry name" value="MyTH4_dom_sf"/>
</dbReference>
<dbReference type="Pfam" id="PF00373">
    <property type="entry name" value="FERM_M"/>
    <property type="match status" value="1"/>
</dbReference>
<evidence type="ECO:0000313" key="9">
    <source>
        <dbReference type="RefSeq" id="XP_013779357.1"/>
    </source>
</evidence>
<feature type="coiled-coil region" evidence="3">
    <location>
        <begin position="81"/>
        <end position="174"/>
    </location>
</feature>
<evidence type="ECO:0000259" key="5">
    <source>
        <dbReference type="PROSITE" id="PS50003"/>
    </source>
</evidence>
<dbReference type="SUPFAM" id="SSF47031">
    <property type="entry name" value="Second domain of FERM"/>
    <property type="match status" value="1"/>
</dbReference>
<proteinExistence type="predicted"/>
<dbReference type="InterPro" id="IPR001849">
    <property type="entry name" value="PH_domain"/>
</dbReference>
<accession>A0ABM1BCR2</accession>
<dbReference type="RefSeq" id="XP_013779357.1">
    <property type="nucleotide sequence ID" value="XM_013923903.2"/>
</dbReference>